<organism evidence="1 2">
    <name type="scientific">Bradyrhizobium zhanjiangense</name>
    <dbReference type="NCBI Taxonomy" id="1325107"/>
    <lineage>
        <taxon>Bacteria</taxon>
        <taxon>Pseudomonadati</taxon>
        <taxon>Pseudomonadota</taxon>
        <taxon>Alphaproteobacteria</taxon>
        <taxon>Hyphomicrobiales</taxon>
        <taxon>Nitrobacteraceae</taxon>
        <taxon>Bradyrhizobium</taxon>
    </lineage>
</organism>
<evidence type="ECO:0000313" key="1">
    <source>
        <dbReference type="EMBL" id="RXH28915.1"/>
    </source>
</evidence>
<name>A0A4Q0S419_9BRAD</name>
<feature type="non-terminal residue" evidence="1">
    <location>
        <position position="65"/>
    </location>
</feature>
<dbReference type="Proteomes" id="UP000290565">
    <property type="component" value="Unassembled WGS sequence"/>
</dbReference>
<reference evidence="1 2" key="1">
    <citation type="submission" date="2015-04" db="EMBL/GenBank/DDBJ databases">
        <title>Comparative genomics of rhizobia nodulating Arachis hypogaea in China.</title>
        <authorList>
            <person name="Li Y."/>
        </authorList>
    </citation>
    <scope>NUCLEOTIDE SEQUENCE [LARGE SCALE GENOMIC DNA]</scope>
    <source>
        <strain evidence="1 2">CCBAU 51787</strain>
    </source>
</reference>
<evidence type="ECO:0000313" key="2">
    <source>
        <dbReference type="Proteomes" id="UP000290565"/>
    </source>
</evidence>
<comment type="caution">
    <text evidence="1">The sequence shown here is derived from an EMBL/GenBank/DDBJ whole genome shotgun (WGS) entry which is preliminary data.</text>
</comment>
<proteinExistence type="predicted"/>
<protein>
    <submittedName>
        <fullName evidence="1">Uncharacterized protein</fullName>
    </submittedName>
</protein>
<dbReference type="AlphaFoldDB" id="A0A4Q0S419"/>
<accession>A0A4Q0S419</accession>
<gene>
    <name evidence="1" type="ORF">XH94_35310</name>
</gene>
<dbReference type="EMBL" id="LBJM01000120">
    <property type="protein sequence ID" value="RXH28915.1"/>
    <property type="molecule type" value="Genomic_DNA"/>
</dbReference>
<sequence>MGQTPLVRLARQIQGSPKGHLGIVACNDCDCPKFESFGGMKRTKNDLSDFIGLVRHEPGAAHVSA</sequence>